<keyword evidence="10 11" id="KW-0472">Membrane</keyword>
<feature type="transmembrane region" description="Helical" evidence="11">
    <location>
        <begin position="12"/>
        <end position="36"/>
    </location>
</feature>
<dbReference type="PANTHER" id="PTHR45436:SF5">
    <property type="entry name" value="SENSOR HISTIDINE KINASE TRCS"/>
    <property type="match status" value="1"/>
</dbReference>
<evidence type="ECO:0000256" key="9">
    <source>
        <dbReference type="ARBA" id="ARBA00023012"/>
    </source>
</evidence>
<dbReference type="Pfam" id="PF02518">
    <property type="entry name" value="HATPase_c"/>
    <property type="match status" value="1"/>
</dbReference>
<dbReference type="SMART" id="SM00387">
    <property type="entry name" value="HATPase_c"/>
    <property type="match status" value="1"/>
</dbReference>
<evidence type="ECO:0000256" key="10">
    <source>
        <dbReference type="ARBA" id="ARBA00023136"/>
    </source>
</evidence>
<organism evidence="14 15">
    <name type="scientific">Microbispora bryophytorum</name>
    <dbReference type="NCBI Taxonomy" id="1460882"/>
    <lineage>
        <taxon>Bacteria</taxon>
        <taxon>Bacillati</taxon>
        <taxon>Actinomycetota</taxon>
        <taxon>Actinomycetes</taxon>
        <taxon>Streptosporangiales</taxon>
        <taxon>Streptosporangiaceae</taxon>
        <taxon>Microbispora</taxon>
    </lineage>
</organism>
<dbReference type="SUPFAM" id="SSF158472">
    <property type="entry name" value="HAMP domain-like"/>
    <property type="match status" value="1"/>
</dbReference>
<keyword evidence="7 14" id="KW-0418">Kinase</keyword>
<dbReference type="Gene3D" id="3.30.565.10">
    <property type="entry name" value="Histidine kinase-like ATPase, C-terminal domain"/>
    <property type="match status" value="1"/>
</dbReference>
<evidence type="ECO:0000256" key="5">
    <source>
        <dbReference type="ARBA" id="ARBA00022679"/>
    </source>
</evidence>
<dbReference type="PROSITE" id="PS50885">
    <property type="entry name" value="HAMP"/>
    <property type="match status" value="1"/>
</dbReference>
<sequence length="460" mass="49816">MGFGDRWSVRSRIALFTGTVVALLCIAFSAVLLWSLHVAARETLLQEVTAAGGRVAYLVDHDQVRSVLPPEGRNRLIQVVDPQGRVRAATPAVAGKPAMATFRPPAPLRKATREVCGGVFGAGRCHIVVAQQVYDDGGDWTVYSAAPVQGFDAPPALLAGLVVGSALVTGAIAYGTRRSVNRALVPVRAIRAELDEINASDLGRRVPVPQAKGEIHDLAQSVNYTLDRLEETLEQQRRFTSDASHELRSPITAIRAQVEDALLAPQESDLREIGPAVLKSLERLQAIASDLLTLARLDAGAPCERESLDLGRLVAAELDVRRPVRKVVSRLYPGVIVRGDRIRLGRLIANLLDNAERHAVTTVHLEVRREDPPDGDPRFRFGLAVLEVLDDGAGIAHDQREFVFQRFTRLDAARSRNIGGAGLGLPIARQIAESHGGSLTIIDSSRGARFLVCLPLSREP</sequence>
<keyword evidence="4" id="KW-0597">Phosphoprotein</keyword>
<dbReference type="AlphaFoldDB" id="A0A8H9LCH9"/>
<reference evidence="14" key="2">
    <citation type="submission" date="2020-09" db="EMBL/GenBank/DDBJ databases">
        <authorList>
            <person name="Sun Q."/>
            <person name="Zhou Y."/>
        </authorList>
    </citation>
    <scope>NUCLEOTIDE SEQUENCE</scope>
    <source>
        <strain evidence="14">CGMCC 4.7138</strain>
    </source>
</reference>
<dbReference type="Proteomes" id="UP000653480">
    <property type="component" value="Unassembled WGS sequence"/>
</dbReference>
<evidence type="ECO:0000259" key="12">
    <source>
        <dbReference type="PROSITE" id="PS50109"/>
    </source>
</evidence>
<evidence type="ECO:0000256" key="7">
    <source>
        <dbReference type="ARBA" id="ARBA00022777"/>
    </source>
</evidence>
<dbReference type="InterPro" id="IPR003661">
    <property type="entry name" value="HisK_dim/P_dom"/>
</dbReference>
<gene>
    <name evidence="14" type="ORF">GCM10011574_56660</name>
</gene>
<reference evidence="14" key="1">
    <citation type="journal article" date="2014" name="Int. J. Syst. Evol. Microbiol.">
        <title>Complete genome sequence of Corynebacterium casei LMG S-19264T (=DSM 44701T), isolated from a smear-ripened cheese.</title>
        <authorList>
            <consortium name="US DOE Joint Genome Institute (JGI-PGF)"/>
            <person name="Walter F."/>
            <person name="Albersmeier A."/>
            <person name="Kalinowski J."/>
            <person name="Ruckert C."/>
        </authorList>
    </citation>
    <scope>NUCLEOTIDE SEQUENCE</scope>
    <source>
        <strain evidence="14">CGMCC 4.7138</strain>
    </source>
</reference>
<comment type="caution">
    <text evidence="14">The sequence shown here is derived from an EMBL/GenBank/DDBJ whole genome shotgun (WGS) entry which is preliminary data.</text>
</comment>
<evidence type="ECO:0000256" key="6">
    <source>
        <dbReference type="ARBA" id="ARBA00022692"/>
    </source>
</evidence>
<evidence type="ECO:0000256" key="2">
    <source>
        <dbReference type="ARBA" id="ARBA00004236"/>
    </source>
</evidence>
<evidence type="ECO:0000313" key="15">
    <source>
        <dbReference type="Proteomes" id="UP000653480"/>
    </source>
</evidence>
<dbReference type="SMART" id="SM00304">
    <property type="entry name" value="HAMP"/>
    <property type="match status" value="1"/>
</dbReference>
<dbReference type="SMART" id="SM00388">
    <property type="entry name" value="HisKA"/>
    <property type="match status" value="1"/>
</dbReference>
<dbReference type="Gene3D" id="1.10.287.130">
    <property type="match status" value="1"/>
</dbReference>
<dbReference type="GO" id="GO:0000155">
    <property type="term" value="F:phosphorelay sensor kinase activity"/>
    <property type="evidence" value="ECO:0007669"/>
    <property type="project" value="InterPro"/>
</dbReference>
<proteinExistence type="predicted"/>
<dbReference type="SUPFAM" id="SSF47384">
    <property type="entry name" value="Homodimeric domain of signal transducing histidine kinase"/>
    <property type="match status" value="1"/>
</dbReference>
<dbReference type="CDD" id="cd06225">
    <property type="entry name" value="HAMP"/>
    <property type="match status" value="1"/>
</dbReference>
<keyword evidence="6 11" id="KW-0812">Transmembrane</keyword>
<name>A0A8H9LCH9_9ACTN</name>
<keyword evidence="9" id="KW-0902">Two-component regulatory system</keyword>
<dbReference type="InterPro" id="IPR005467">
    <property type="entry name" value="His_kinase_dom"/>
</dbReference>
<dbReference type="InterPro" id="IPR003594">
    <property type="entry name" value="HATPase_dom"/>
</dbReference>
<protein>
    <recommendedName>
        <fullName evidence="3">histidine kinase</fullName>
        <ecNumber evidence="3">2.7.13.3</ecNumber>
    </recommendedName>
</protein>
<dbReference type="EMBL" id="BMMN01000013">
    <property type="protein sequence ID" value="GGO25319.1"/>
    <property type="molecule type" value="Genomic_DNA"/>
</dbReference>
<dbReference type="InterPro" id="IPR004358">
    <property type="entry name" value="Sig_transdc_His_kin-like_C"/>
</dbReference>
<dbReference type="InterPro" id="IPR036890">
    <property type="entry name" value="HATPase_C_sf"/>
</dbReference>
<keyword evidence="15" id="KW-1185">Reference proteome</keyword>
<keyword evidence="8 11" id="KW-1133">Transmembrane helix</keyword>
<evidence type="ECO:0000256" key="3">
    <source>
        <dbReference type="ARBA" id="ARBA00012438"/>
    </source>
</evidence>
<dbReference type="GO" id="GO:0005886">
    <property type="term" value="C:plasma membrane"/>
    <property type="evidence" value="ECO:0007669"/>
    <property type="project" value="UniProtKB-SubCell"/>
</dbReference>
<comment type="subcellular location">
    <subcellularLocation>
        <location evidence="2">Cell membrane</location>
    </subcellularLocation>
</comment>
<evidence type="ECO:0000256" key="8">
    <source>
        <dbReference type="ARBA" id="ARBA00022989"/>
    </source>
</evidence>
<dbReference type="InterPro" id="IPR050428">
    <property type="entry name" value="TCS_sensor_his_kinase"/>
</dbReference>
<dbReference type="InterPro" id="IPR003660">
    <property type="entry name" value="HAMP_dom"/>
</dbReference>
<keyword evidence="5" id="KW-0808">Transferase</keyword>
<dbReference type="PANTHER" id="PTHR45436">
    <property type="entry name" value="SENSOR HISTIDINE KINASE YKOH"/>
    <property type="match status" value="1"/>
</dbReference>
<comment type="catalytic activity">
    <reaction evidence="1">
        <text>ATP + protein L-histidine = ADP + protein N-phospho-L-histidine.</text>
        <dbReference type="EC" id="2.7.13.3"/>
    </reaction>
</comment>
<dbReference type="CDD" id="cd00082">
    <property type="entry name" value="HisKA"/>
    <property type="match status" value="1"/>
</dbReference>
<evidence type="ECO:0000256" key="11">
    <source>
        <dbReference type="SAM" id="Phobius"/>
    </source>
</evidence>
<dbReference type="PROSITE" id="PS50109">
    <property type="entry name" value="HIS_KIN"/>
    <property type="match status" value="1"/>
</dbReference>
<feature type="domain" description="HAMP" evidence="13">
    <location>
        <begin position="181"/>
        <end position="234"/>
    </location>
</feature>
<dbReference type="Pfam" id="PF00672">
    <property type="entry name" value="HAMP"/>
    <property type="match status" value="1"/>
</dbReference>
<dbReference type="PRINTS" id="PR00344">
    <property type="entry name" value="BCTRLSENSOR"/>
</dbReference>
<evidence type="ECO:0000256" key="1">
    <source>
        <dbReference type="ARBA" id="ARBA00000085"/>
    </source>
</evidence>
<dbReference type="CDD" id="cd00075">
    <property type="entry name" value="HATPase"/>
    <property type="match status" value="1"/>
</dbReference>
<dbReference type="EC" id="2.7.13.3" evidence="3"/>
<evidence type="ECO:0000256" key="4">
    <source>
        <dbReference type="ARBA" id="ARBA00022553"/>
    </source>
</evidence>
<dbReference type="InterPro" id="IPR036097">
    <property type="entry name" value="HisK_dim/P_sf"/>
</dbReference>
<evidence type="ECO:0000313" key="14">
    <source>
        <dbReference type="EMBL" id="GGO25319.1"/>
    </source>
</evidence>
<accession>A0A8H9LCH9</accession>
<dbReference type="RefSeq" id="WP_229689886.1">
    <property type="nucleotide sequence ID" value="NZ_BMMN01000013.1"/>
</dbReference>
<feature type="domain" description="Histidine kinase" evidence="12">
    <location>
        <begin position="242"/>
        <end position="458"/>
    </location>
</feature>
<dbReference type="Pfam" id="PF00512">
    <property type="entry name" value="HisKA"/>
    <property type="match status" value="1"/>
</dbReference>
<dbReference type="SUPFAM" id="SSF55874">
    <property type="entry name" value="ATPase domain of HSP90 chaperone/DNA topoisomerase II/histidine kinase"/>
    <property type="match status" value="1"/>
</dbReference>
<evidence type="ECO:0000259" key="13">
    <source>
        <dbReference type="PROSITE" id="PS50885"/>
    </source>
</evidence>